<dbReference type="Pfam" id="PF13302">
    <property type="entry name" value="Acetyltransf_3"/>
    <property type="match status" value="1"/>
</dbReference>
<dbReference type="EMBL" id="JAAMPI010000029">
    <property type="protein sequence ID" value="KAF4637242.1"/>
    <property type="molecule type" value="Genomic_DNA"/>
</dbReference>
<dbReference type="PANTHER" id="PTHR43792">
    <property type="entry name" value="GNAT FAMILY, PUTATIVE (AFU_ORTHOLOGUE AFUA_3G00765)-RELATED-RELATED"/>
    <property type="match status" value="1"/>
</dbReference>
<evidence type="ECO:0000313" key="4">
    <source>
        <dbReference type="Proteomes" id="UP000566819"/>
    </source>
</evidence>
<reference evidence="3 4" key="1">
    <citation type="submission" date="2020-03" db="EMBL/GenBank/DDBJ databases">
        <title>Draft Genome Sequence of Cudoniella acicularis.</title>
        <authorList>
            <person name="Buettner E."/>
            <person name="Kellner H."/>
        </authorList>
    </citation>
    <scope>NUCLEOTIDE SEQUENCE [LARGE SCALE GENOMIC DNA]</scope>
    <source>
        <strain evidence="3 4">DSM 108380</strain>
    </source>
</reference>
<feature type="domain" description="N-acetyltransferase" evidence="2">
    <location>
        <begin position="35"/>
        <end position="178"/>
    </location>
</feature>
<dbReference type="PROSITE" id="PS51186">
    <property type="entry name" value="GNAT"/>
    <property type="match status" value="1"/>
</dbReference>
<evidence type="ECO:0000313" key="3">
    <source>
        <dbReference type="EMBL" id="KAF4637242.1"/>
    </source>
</evidence>
<feature type="transmembrane region" description="Helical" evidence="1">
    <location>
        <begin position="304"/>
        <end position="324"/>
    </location>
</feature>
<name>A0A8H4W7Y9_9HELO</name>
<dbReference type="PANTHER" id="PTHR43792:SF1">
    <property type="entry name" value="N-ACETYLTRANSFERASE DOMAIN-CONTAINING PROTEIN"/>
    <property type="match status" value="1"/>
</dbReference>
<keyword evidence="1" id="KW-1133">Transmembrane helix</keyword>
<evidence type="ECO:0000259" key="2">
    <source>
        <dbReference type="PROSITE" id="PS51186"/>
    </source>
</evidence>
<dbReference type="Proteomes" id="UP000566819">
    <property type="component" value="Unassembled WGS sequence"/>
</dbReference>
<comment type="caution">
    <text evidence="3">The sequence shown here is derived from an EMBL/GenBank/DDBJ whole genome shotgun (WGS) entry which is preliminary data.</text>
</comment>
<dbReference type="Gene3D" id="3.40.630.30">
    <property type="match status" value="2"/>
</dbReference>
<keyword evidence="4" id="KW-1185">Reference proteome</keyword>
<sequence length="347" mass="39553">MGKYAAESSRLLLQSVDIDEHFQAYHEIQSDSRAMEWSTKKPSATPEETLALMREQVPTPEKPWNQRWAILLRPGEDATEQKPKMIGLIGFPREADIGYKIHPDFWGKGYMSEALALFIELFWKLDANKKYNRLIAAADPENKASTRVLEIAGFQKGEYKKDFYERGVNIDKMGFDAETPRLWLERVSEKHLQDFHEIWSSEETMIWSLRAPMKTLTDSQTWLQQSFTAVNPHIDKYAILLRPSFPSSLSPEAETETPPKMIGLIGTIGIGTEMVYMLHHSYWIKGFLHMNPAFWTLLAPFLKILTRLTIGVVLDTVAGIAFFAKLVVVPREAMPNAGKESTGVAFN</sequence>
<evidence type="ECO:0000256" key="1">
    <source>
        <dbReference type="SAM" id="Phobius"/>
    </source>
</evidence>
<dbReference type="InterPro" id="IPR051531">
    <property type="entry name" value="N-acetyltransferase"/>
</dbReference>
<dbReference type="AlphaFoldDB" id="A0A8H4W7Y9"/>
<keyword evidence="1" id="KW-0812">Transmembrane</keyword>
<dbReference type="InterPro" id="IPR000182">
    <property type="entry name" value="GNAT_dom"/>
</dbReference>
<gene>
    <name evidence="3" type="ORF">G7Y89_g835</name>
</gene>
<dbReference type="InterPro" id="IPR016181">
    <property type="entry name" value="Acyl_CoA_acyltransferase"/>
</dbReference>
<feature type="transmembrane region" description="Helical" evidence="1">
    <location>
        <begin position="262"/>
        <end position="284"/>
    </location>
</feature>
<proteinExistence type="predicted"/>
<dbReference type="GO" id="GO:0016747">
    <property type="term" value="F:acyltransferase activity, transferring groups other than amino-acyl groups"/>
    <property type="evidence" value="ECO:0007669"/>
    <property type="project" value="InterPro"/>
</dbReference>
<dbReference type="OrthoDB" id="4072826at2759"/>
<organism evidence="3 4">
    <name type="scientific">Cudoniella acicularis</name>
    <dbReference type="NCBI Taxonomy" id="354080"/>
    <lineage>
        <taxon>Eukaryota</taxon>
        <taxon>Fungi</taxon>
        <taxon>Dikarya</taxon>
        <taxon>Ascomycota</taxon>
        <taxon>Pezizomycotina</taxon>
        <taxon>Leotiomycetes</taxon>
        <taxon>Helotiales</taxon>
        <taxon>Tricladiaceae</taxon>
        <taxon>Cudoniella</taxon>
    </lineage>
</organism>
<accession>A0A8H4W7Y9</accession>
<dbReference type="SUPFAM" id="SSF55729">
    <property type="entry name" value="Acyl-CoA N-acyltransferases (Nat)"/>
    <property type="match status" value="2"/>
</dbReference>
<keyword evidence="1" id="KW-0472">Membrane</keyword>
<protein>
    <recommendedName>
        <fullName evidence="2">N-acetyltransferase domain-containing protein</fullName>
    </recommendedName>
</protein>